<accession>A0AAD7GV83</accession>
<comment type="caution">
    <text evidence="2">The sequence shown here is derived from an EMBL/GenBank/DDBJ whole genome shotgun (WGS) entry which is preliminary data.</text>
</comment>
<dbReference type="AlphaFoldDB" id="A0AAD7GV83"/>
<name>A0AAD7GV83_MYCRO</name>
<organism evidence="2 3">
    <name type="scientific">Mycena rosella</name>
    <name type="common">Pink bonnet</name>
    <name type="synonym">Agaricus rosellus</name>
    <dbReference type="NCBI Taxonomy" id="1033263"/>
    <lineage>
        <taxon>Eukaryota</taxon>
        <taxon>Fungi</taxon>
        <taxon>Dikarya</taxon>
        <taxon>Basidiomycota</taxon>
        <taxon>Agaricomycotina</taxon>
        <taxon>Agaricomycetes</taxon>
        <taxon>Agaricomycetidae</taxon>
        <taxon>Agaricales</taxon>
        <taxon>Marasmiineae</taxon>
        <taxon>Mycenaceae</taxon>
        <taxon>Mycena</taxon>
    </lineage>
</organism>
<dbReference type="Proteomes" id="UP001221757">
    <property type="component" value="Unassembled WGS sequence"/>
</dbReference>
<sequence length="201" mass="22708">MTGWQKGSHPALSLYTTKRYQDPSSSDKSAVPERPDSWPDTGRRTTTRLFSCCRERSERLSCDRARRRWMVIIIKLNRKRHITFGQASPGSWDFDKGRTTKPGEGEPTVCGRRTKPSLQEPPLRSPTERASNDHRLYMSFRVPDCGLDFPACPALPVSAMACEVLALRVGGEPSRITAWTRSSPHHAVAVQDDRFYFEAAV</sequence>
<proteinExistence type="predicted"/>
<evidence type="ECO:0000313" key="3">
    <source>
        <dbReference type="Proteomes" id="UP001221757"/>
    </source>
</evidence>
<feature type="region of interest" description="Disordered" evidence="1">
    <location>
        <begin position="1"/>
        <end position="42"/>
    </location>
</feature>
<evidence type="ECO:0000313" key="2">
    <source>
        <dbReference type="EMBL" id="KAJ7706004.1"/>
    </source>
</evidence>
<feature type="compositionally biased region" description="Polar residues" evidence="1">
    <location>
        <begin position="14"/>
        <end position="28"/>
    </location>
</feature>
<feature type="region of interest" description="Disordered" evidence="1">
    <location>
        <begin position="87"/>
        <end position="129"/>
    </location>
</feature>
<protein>
    <submittedName>
        <fullName evidence="2">Uncharacterized protein</fullName>
    </submittedName>
</protein>
<feature type="compositionally biased region" description="Basic and acidic residues" evidence="1">
    <location>
        <begin position="30"/>
        <end position="42"/>
    </location>
</feature>
<keyword evidence="3" id="KW-1185">Reference proteome</keyword>
<gene>
    <name evidence="2" type="ORF">B0H17DRAFT_1292384</name>
</gene>
<evidence type="ECO:0000256" key="1">
    <source>
        <dbReference type="SAM" id="MobiDB-lite"/>
    </source>
</evidence>
<reference evidence="2" key="1">
    <citation type="submission" date="2023-03" db="EMBL/GenBank/DDBJ databases">
        <title>Massive genome expansion in bonnet fungi (Mycena s.s.) driven by repeated elements and novel gene families across ecological guilds.</title>
        <authorList>
            <consortium name="Lawrence Berkeley National Laboratory"/>
            <person name="Harder C.B."/>
            <person name="Miyauchi S."/>
            <person name="Viragh M."/>
            <person name="Kuo A."/>
            <person name="Thoen E."/>
            <person name="Andreopoulos B."/>
            <person name="Lu D."/>
            <person name="Skrede I."/>
            <person name="Drula E."/>
            <person name="Henrissat B."/>
            <person name="Morin E."/>
            <person name="Kohler A."/>
            <person name="Barry K."/>
            <person name="LaButti K."/>
            <person name="Morin E."/>
            <person name="Salamov A."/>
            <person name="Lipzen A."/>
            <person name="Mereny Z."/>
            <person name="Hegedus B."/>
            <person name="Baldrian P."/>
            <person name="Stursova M."/>
            <person name="Weitz H."/>
            <person name="Taylor A."/>
            <person name="Grigoriev I.V."/>
            <person name="Nagy L.G."/>
            <person name="Martin F."/>
            <person name="Kauserud H."/>
        </authorList>
    </citation>
    <scope>NUCLEOTIDE SEQUENCE</scope>
    <source>
        <strain evidence="2">CBHHK067</strain>
    </source>
</reference>
<dbReference type="EMBL" id="JARKIE010000007">
    <property type="protein sequence ID" value="KAJ7706004.1"/>
    <property type="molecule type" value="Genomic_DNA"/>
</dbReference>
<feature type="compositionally biased region" description="Basic and acidic residues" evidence="1">
    <location>
        <begin position="93"/>
        <end position="104"/>
    </location>
</feature>